<dbReference type="GO" id="GO:0004222">
    <property type="term" value="F:metalloendopeptidase activity"/>
    <property type="evidence" value="ECO:0007669"/>
    <property type="project" value="TreeGrafter"/>
</dbReference>
<evidence type="ECO:0000256" key="6">
    <source>
        <dbReference type="ARBA" id="ARBA00023049"/>
    </source>
</evidence>
<dbReference type="Gene3D" id="3.30.830.10">
    <property type="entry name" value="Metalloenzyme, LuxS/M16 peptidase-like"/>
    <property type="match status" value="4"/>
</dbReference>
<dbReference type="AlphaFoldDB" id="A0A7S2SI11"/>
<dbReference type="Pfam" id="PF22456">
    <property type="entry name" value="PqqF-like_C_4"/>
    <property type="match status" value="1"/>
</dbReference>
<dbReference type="InterPro" id="IPR054734">
    <property type="entry name" value="PqqF-like_C_4"/>
</dbReference>
<evidence type="ECO:0000259" key="9">
    <source>
        <dbReference type="Pfam" id="PF16187"/>
    </source>
</evidence>
<evidence type="ECO:0000259" key="8">
    <source>
        <dbReference type="Pfam" id="PF05193"/>
    </source>
</evidence>
<dbReference type="PANTHER" id="PTHR43690">
    <property type="entry name" value="NARDILYSIN"/>
    <property type="match status" value="1"/>
</dbReference>
<evidence type="ECO:0000256" key="7">
    <source>
        <dbReference type="SAM" id="MobiDB-lite"/>
    </source>
</evidence>
<dbReference type="SUPFAM" id="SSF63411">
    <property type="entry name" value="LuxS/MPP-like metallohydrolase"/>
    <property type="match status" value="4"/>
</dbReference>
<dbReference type="InterPro" id="IPR032632">
    <property type="entry name" value="Peptidase_M16_M"/>
</dbReference>
<dbReference type="InterPro" id="IPR050626">
    <property type="entry name" value="Peptidase_M16"/>
</dbReference>
<feature type="domain" description="Peptidase M16 C-terminal" evidence="8">
    <location>
        <begin position="16"/>
        <end position="194"/>
    </location>
</feature>
<dbReference type="GO" id="GO:0005829">
    <property type="term" value="C:cytosol"/>
    <property type="evidence" value="ECO:0007669"/>
    <property type="project" value="TreeGrafter"/>
</dbReference>
<evidence type="ECO:0000256" key="4">
    <source>
        <dbReference type="ARBA" id="ARBA00022801"/>
    </source>
</evidence>
<protein>
    <recommendedName>
        <fullName evidence="12">Insulin-degrading enzyme</fullName>
    </recommendedName>
</protein>
<accession>A0A7S2SI11</accession>
<evidence type="ECO:0000313" key="11">
    <source>
        <dbReference type="EMBL" id="CAD9700712.1"/>
    </source>
</evidence>
<reference evidence="11" key="1">
    <citation type="submission" date="2021-01" db="EMBL/GenBank/DDBJ databases">
        <authorList>
            <person name="Corre E."/>
            <person name="Pelletier E."/>
            <person name="Niang G."/>
            <person name="Scheremetjew M."/>
            <person name="Finn R."/>
            <person name="Kale V."/>
            <person name="Holt S."/>
            <person name="Cochrane G."/>
            <person name="Meng A."/>
            <person name="Brown T."/>
            <person name="Cohen L."/>
        </authorList>
    </citation>
    <scope>NUCLEOTIDE SEQUENCE</scope>
    <source>
        <strain evidence="11">CCMP1243</strain>
    </source>
</reference>
<keyword evidence="4" id="KW-0378">Hydrolase</keyword>
<dbReference type="GO" id="GO:0043171">
    <property type="term" value="P:peptide catabolic process"/>
    <property type="evidence" value="ECO:0007669"/>
    <property type="project" value="TreeGrafter"/>
</dbReference>
<feature type="region of interest" description="Disordered" evidence="7">
    <location>
        <begin position="800"/>
        <end position="831"/>
    </location>
</feature>
<evidence type="ECO:0000256" key="3">
    <source>
        <dbReference type="ARBA" id="ARBA00022723"/>
    </source>
</evidence>
<evidence type="ECO:0000256" key="5">
    <source>
        <dbReference type="ARBA" id="ARBA00022833"/>
    </source>
</evidence>
<keyword evidence="2" id="KW-0645">Protease</keyword>
<sequence length="831" mass="92086">MTTLRDEPEKQGIDLRTRLLEFHARYYSANVMRLVLLGRESLDDLQALAIRFFAAIENKAVDPPQHPKDPFTPAELGKRLDVVPVKESRSIELSWLLPSIRDKYRTSPQSILSHLLGHEGPGSILSLLKARGWANGLSAGPSDAQEAFCIFSVSVDCTDEGIANSEGVISVVYQYLARLKAEGVQPWVFEECRDIAAMNFRFKSKSKPMQYTTAIATNMQALPADLTLAGYALFFDFSIEDINALSSALTPENMLVTVVSKACEGTTDQEEQWYGTKYKLADLSAELQTQWRHPEAIDPMLQLPAKNAFIPTDFALRSPPATGPMAEPALIHRDDQLLVWFKHDNTFSKPKANFLAQLQTPAVNDSPEAMAKTMLYMDMVDEELNEYAYAADIAGLHFQVSAIREGVELLVFGYNHKLINLLTRVVETLASPALSLPVFNRIKERKIKGLRNLSYSQPYQQAMRNQVLCQESPRWSVEDRLAALEEVSLEDLRYFGPQVLRRALLEVLVHGNATPAEALAGAQVVASTIASARPFQGHACGAMRVRVVEFPLGPEGCVYRRQALNPAEKNSAIEVTFQISDQDPPGGFDVSARLQLLMHLVKEPCFNELRTKEQLGYIVFSGIVASVGRVLNARFIVQSEVMDPKGLDDRIEAFLVFFRDFLETMSDEEFATNRQAVVDRHLEKPKNLNEETNEIWPEIQLGRYEFGWLPKRAEVVKTLSKADILAFFDQYIGVEAAQRRKLSVQIFGSIFPLPDQGAIQAGDAEVLEDPAVFKASHPLLPLPPIPALRTVSLASDVQAAAADAGGTSSSDKPPVAPGEDDAPGDAKSSDN</sequence>
<organism evidence="11">
    <name type="scientific">Rhizochromulina marina</name>
    <dbReference type="NCBI Taxonomy" id="1034831"/>
    <lineage>
        <taxon>Eukaryota</taxon>
        <taxon>Sar</taxon>
        <taxon>Stramenopiles</taxon>
        <taxon>Ochrophyta</taxon>
        <taxon>Dictyochophyceae</taxon>
        <taxon>Rhizochromulinales</taxon>
        <taxon>Rhizochromulina</taxon>
    </lineage>
</organism>
<name>A0A7S2SI11_9STRA</name>
<dbReference type="GO" id="GO:0051603">
    <property type="term" value="P:proteolysis involved in protein catabolic process"/>
    <property type="evidence" value="ECO:0007669"/>
    <property type="project" value="TreeGrafter"/>
</dbReference>
<proteinExistence type="inferred from homology"/>
<keyword evidence="5" id="KW-0862">Zinc</keyword>
<dbReference type="PANTHER" id="PTHR43690:SF18">
    <property type="entry name" value="INSULIN-DEGRADING ENZYME-RELATED"/>
    <property type="match status" value="1"/>
</dbReference>
<evidence type="ECO:0000256" key="1">
    <source>
        <dbReference type="ARBA" id="ARBA00007261"/>
    </source>
</evidence>
<dbReference type="InterPro" id="IPR011249">
    <property type="entry name" value="Metalloenz_LuxS/M16"/>
</dbReference>
<feature type="domain" description="Coenzyme PQQ synthesis protein F-like C-terminal lobe" evidence="10">
    <location>
        <begin position="596"/>
        <end position="696"/>
    </location>
</feature>
<dbReference type="Pfam" id="PF05193">
    <property type="entry name" value="Peptidase_M16_C"/>
    <property type="match status" value="1"/>
</dbReference>
<evidence type="ECO:0000259" key="10">
    <source>
        <dbReference type="Pfam" id="PF22456"/>
    </source>
</evidence>
<evidence type="ECO:0000256" key="2">
    <source>
        <dbReference type="ARBA" id="ARBA00022670"/>
    </source>
</evidence>
<dbReference type="Pfam" id="PF16187">
    <property type="entry name" value="Peptidase_M16_M"/>
    <property type="match status" value="1"/>
</dbReference>
<keyword evidence="6" id="KW-0482">Metalloprotease</keyword>
<dbReference type="GO" id="GO:0046872">
    <property type="term" value="F:metal ion binding"/>
    <property type="evidence" value="ECO:0007669"/>
    <property type="project" value="UniProtKB-KW"/>
</dbReference>
<feature type="domain" description="Peptidase M16 middle/third" evidence="9">
    <location>
        <begin position="200"/>
        <end position="483"/>
    </location>
</feature>
<evidence type="ECO:0008006" key="12">
    <source>
        <dbReference type="Google" id="ProtNLM"/>
    </source>
</evidence>
<gene>
    <name evidence="11" type="ORF">RMAR1173_LOCUS15076</name>
</gene>
<dbReference type="InterPro" id="IPR007863">
    <property type="entry name" value="Peptidase_M16_C"/>
</dbReference>
<dbReference type="FunFam" id="3.30.830.10:FF:000005">
    <property type="entry name" value="nardilysin isoform X1"/>
    <property type="match status" value="1"/>
</dbReference>
<dbReference type="EMBL" id="HBHJ01022880">
    <property type="protein sequence ID" value="CAD9700712.1"/>
    <property type="molecule type" value="Transcribed_RNA"/>
</dbReference>
<keyword evidence="3" id="KW-0479">Metal-binding</keyword>
<dbReference type="GO" id="GO:0005739">
    <property type="term" value="C:mitochondrion"/>
    <property type="evidence" value="ECO:0007669"/>
    <property type="project" value="TreeGrafter"/>
</dbReference>
<comment type="similarity">
    <text evidence="1">Belongs to the peptidase M16 family.</text>
</comment>
<feature type="compositionally biased region" description="Low complexity" evidence="7">
    <location>
        <begin position="800"/>
        <end position="811"/>
    </location>
</feature>